<evidence type="ECO:0000313" key="2">
    <source>
        <dbReference type="EMBL" id="CAK8678752.1"/>
    </source>
</evidence>
<feature type="region of interest" description="Disordered" evidence="1">
    <location>
        <begin position="152"/>
        <end position="180"/>
    </location>
</feature>
<reference evidence="2 3" key="1">
    <citation type="submission" date="2024-02" db="EMBL/GenBank/DDBJ databases">
        <authorList>
            <person name="Daric V."/>
            <person name="Darras S."/>
        </authorList>
    </citation>
    <scope>NUCLEOTIDE SEQUENCE [LARGE SCALE GENOMIC DNA]</scope>
</reference>
<evidence type="ECO:0000313" key="3">
    <source>
        <dbReference type="Proteomes" id="UP001642483"/>
    </source>
</evidence>
<name>A0ABP0FK57_CLALP</name>
<dbReference type="EMBL" id="CAWYQH010000057">
    <property type="protein sequence ID" value="CAK8678752.1"/>
    <property type="molecule type" value="Genomic_DNA"/>
</dbReference>
<comment type="caution">
    <text evidence="2">The sequence shown here is derived from an EMBL/GenBank/DDBJ whole genome shotgun (WGS) entry which is preliminary data.</text>
</comment>
<dbReference type="Proteomes" id="UP001642483">
    <property type="component" value="Unassembled WGS sequence"/>
</dbReference>
<evidence type="ECO:0000256" key="1">
    <source>
        <dbReference type="SAM" id="MobiDB-lite"/>
    </source>
</evidence>
<feature type="compositionally biased region" description="Polar residues" evidence="1">
    <location>
        <begin position="152"/>
        <end position="164"/>
    </location>
</feature>
<protein>
    <submittedName>
        <fullName evidence="2">Uncharacterized protein</fullName>
    </submittedName>
</protein>
<sequence length="242" mass="27965">MPSLSPLQIRFTQDSIGMYFQDGDEVNDACEKIALEKLSANQFPTIKTFKRDNQLYSLDNRRLYVFRVSEKLGLLEKVEVIFTNRTDHRDVTTENNGCHVTVRNNKKNGRWVSADTYWHCSCSQFASKSTYPDWWDKSLGCHKKRRNIYRSTPSNLHIPNSQARQKPETVISASRTPTSVIPATTTQHSSQTSDQLFNFSACRQNQVEIEMPESDEKPEERSFLSRVFRGIFSWIGSFFNSS</sequence>
<feature type="compositionally biased region" description="Polar residues" evidence="1">
    <location>
        <begin position="171"/>
        <end position="180"/>
    </location>
</feature>
<keyword evidence="3" id="KW-1185">Reference proteome</keyword>
<dbReference type="PANTHER" id="PTHR35378:SF1">
    <property type="entry name" value="C2H2-TYPE DOMAIN-CONTAINING PROTEIN"/>
    <property type="match status" value="1"/>
</dbReference>
<dbReference type="PANTHER" id="PTHR35378">
    <property type="entry name" value="UNNAMED PRODUCT"/>
    <property type="match status" value="1"/>
</dbReference>
<organism evidence="2 3">
    <name type="scientific">Clavelina lepadiformis</name>
    <name type="common">Light-bulb sea squirt</name>
    <name type="synonym">Ascidia lepadiformis</name>
    <dbReference type="NCBI Taxonomy" id="159417"/>
    <lineage>
        <taxon>Eukaryota</taxon>
        <taxon>Metazoa</taxon>
        <taxon>Chordata</taxon>
        <taxon>Tunicata</taxon>
        <taxon>Ascidiacea</taxon>
        <taxon>Aplousobranchia</taxon>
        <taxon>Clavelinidae</taxon>
        <taxon>Clavelina</taxon>
    </lineage>
</organism>
<gene>
    <name evidence="2" type="ORF">CVLEPA_LOCUS9040</name>
</gene>
<proteinExistence type="predicted"/>
<accession>A0ABP0FK57</accession>